<dbReference type="AlphaFoldDB" id="A0A9P3PZV0"/>
<feature type="region of interest" description="Disordered" evidence="1">
    <location>
        <begin position="29"/>
        <end position="66"/>
    </location>
</feature>
<dbReference type="Pfam" id="PF00596">
    <property type="entry name" value="Aldolase_II"/>
    <property type="match status" value="1"/>
</dbReference>
<feature type="region of interest" description="Disordered" evidence="1">
    <location>
        <begin position="387"/>
        <end position="426"/>
    </location>
</feature>
<evidence type="ECO:0000313" key="3">
    <source>
        <dbReference type="EMBL" id="GLB44282.1"/>
    </source>
</evidence>
<name>A0A9P3PZV0_LYOSH</name>
<dbReference type="SUPFAM" id="SSF53098">
    <property type="entry name" value="Ribonuclease H-like"/>
    <property type="match status" value="1"/>
</dbReference>
<dbReference type="OrthoDB" id="3238794at2759"/>
<dbReference type="InterPro" id="IPR001303">
    <property type="entry name" value="Aldolase_II/adducin_N"/>
</dbReference>
<evidence type="ECO:0000313" key="4">
    <source>
        <dbReference type="Proteomes" id="UP001063166"/>
    </source>
</evidence>
<dbReference type="InterPro" id="IPR036409">
    <property type="entry name" value="Aldolase_II/adducin_N_sf"/>
</dbReference>
<dbReference type="GO" id="GO:0005856">
    <property type="term" value="C:cytoskeleton"/>
    <property type="evidence" value="ECO:0007669"/>
    <property type="project" value="TreeGrafter"/>
</dbReference>
<dbReference type="Gene3D" id="3.40.225.10">
    <property type="entry name" value="Class II aldolase/adducin N-terminal domain"/>
    <property type="match status" value="1"/>
</dbReference>
<evidence type="ECO:0000256" key="1">
    <source>
        <dbReference type="SAM" id="MobiDB-lite"/>
    </source>
</evidence>
<sequence>MRAANETSFGKGPQSFECVVAGSFYNPATQGRDVKDVSPRSTMSPSATSATVPPKHGPDDYLGNPKHPFNRAWRGSKDGNVRLDGIPKFDHPYAEREWIKEHMAAVFRFWGKLGYGDGVSGHITVRDPVLPGHYWMNPIGVHFSSMTKSKLVLVNPEGYVSPGGAQLPINAAGFFIHSAIHKARPDINAAAHCHSLHGKAWSVFGKPVEITTQDSCALYNNHAVYENFGGVVLATEEGENIARALGPKYKTCILQNHGLLTLGTTVDEAAQLFTTLDKQCQVQLLVESTSEKKSLRRNLISKEDAEFSATVIQDPHVMYLNFQPEYNLLVEETNGAFLNDSSVSPPLKRRRVSVSNGEETELALAELAALEAELLKRLESVREMQRTLRNPDSNVDDVTANNGVRTESTSPSVISGNGGATGSHTSVGVLAEGQPAKPVASVSNGSSLLASMVVAQPASSTHLVWFDLETTDALKPYDECRILEVAVRITDKDCQPLDDGLSLLVHWPHAPSSAELMKEMVPDVVYMHRKSGLLRDYDNAPVNDRKSLGVVEDLVCDYLIKHGLNAGAKANMAGAGIAYDRGMVAYHMKKLDKFFHYQCLDMTGVWQLVRRHYGRDRRFMKYAVHRAMDDINGSIREATVYKALFKPPVEVVWPSPFGI</sequence>
<dbReference type="InterPro" id="IPR036397">
    <property type="entry name" value="RNaseH_sf"/>
</dbReference>
<accession>A0A9P3PZV0</accession>
<gene>
    <name evidence="3" type="ORF">LshimejAT787_1602120</name>
</gene>
<evidence type="ECO:0000259" key="2">
    <source>
        <dbReference type="SMART" id="SM01007"/>
    </source>
</evidence>
<dbReference type="GO" id="GO:0003676">
    <property type="term" value="F:nucleic acid binding"/>
    <property type="evidence" value="ECO:0007669"/>
    <property type="project" value="InterPro"/>
</dbReference>
<dbReference type="GO" id="GO:0051015">
    <property type="term" value="F:actin filament binding"/>
    <property type="evidence" value="ECO:0007669"/>
    <property type="project" value="TreeGrafter"/>
</dbReference>
<dbReference type="InterPro" id="IPR051017">
    <property type="entry name" value="Aldolase-II_Adducin_sf"/>
</dbReference>
<dbReference type="Gene3D" id="3.30.420.10">
    <property type="entry name" value="Ribonuclease H-like superfamily/Ribonuclease H"/>
    <property type="match status" value="1"/>
</dbReference>
<protein>
    <submittedName>
        <fullName evidence="3">Class II Aldolase and Adducin N-terminal domain</fullName>
    </submittedName>
</protein>
<organism evidence="3 4">
    <name type="scientific">Lyophyllum shimeji</name>
    <name type="common">Hon-shimeji</name>
    <name type="synonym">Tricholoma shimeji</name>
    <dbReference type="NCBI Taxonomy" id="47721"/>
    <lineage>
        <taxon>Eukaryota</taxon>
        <taxon>Fungi</taxon>
        <taxon>Dikarya</taxon>
        <taxon>Basidiomycota</taxon>
        <taxon>Agaricomycotina</taxon>
        <taxon>Agaricomycetes</taxon>
        <taxon>Agaricomycetidae</taxon>
        <taxon>Agaricales</taxon>
        <taxon>Tricholomatineae</taxon>
        <taxon>Lyophyllaceae</taxon>
        <taxon>Lyophyllum</taxon>
    </lineage>
</organism>
<feature type="compositionally biased region" description="Polar residues" evidence="1">
    <location>
        <begin position="39"/>
        <end position="51"/>
    </location>
</feature>
<dbReference type="InterPro" id="IPR012337">
    <property type="entry name" value="RNaseH-like_sf"/>
</dbReference>
<keyword evidence="4" id="KW-1185">Reference proteome</keyword>
<dbReference type="NCBIfam" id="NF003765">
    <property type="entry name" value="PRK05359.1"/>
    <property type="match status" value="1"/>
</dbReference>
<dbReference type="PANTHER" id="PTHR10672:SF40">
    <property type="entry name" value="CLASS II ALDOLASE_ADDUCIN DOMAIN PROTEIN (AFU_ORTHOLOGUE AFUA_3G09800)"/>
    <property type="match status" value="1"/>
</dbReference>
<reference evidence="3" key="1">
    <citation type="submission" date="2022-07" db="EMBL/GenBank/DDBJ databases">
        <title>The genome of Lyophyllum shimeji provides insight into the initial evolution of ectomycorrhizal fungal genome.</title>
        <authorList>
            <person name="Kobayashi Y."/>
            <person name="Shibata T."/>
            <person name="Hirakawa H."/>
            <person name="Shigenobu S."/>
            <person name="Nishiyama T."/>
            <person name="Yamada A."/>
            <person name="Hasebe M."/>
            <person name="Kawaguchi M."/>
        </authorList>
    </citation>
    <scope>NUCLEOTIDE SEQUENCE</scope>
    <source>
        <strain evidence="3">AT787</strain>
    </source>
</reference>
<comment type="caution">
    <text evidence="3">The sequence shown here is derived from an EMBL/GenBank/DDBJ whole genome shotgun (WGS) entry which is preliminary data.</text>
</comment>
<dbReference type="Proteomes" id="UP001063166">
    <property type="component" value="Unassembled WGS sequence"/>
</dbReference>
<dbReference type="SMART" id="SM01007">
    <property type="entry name" value="Aldolase_II"/>
    <property type="match status" value="1"/>
</dbReference>
<feature type="compositionally biased region" description="Polar residues" evidence="1">
    <location>
        <begin position="399"/>
        <end position="415"/>
    </location>
</feature>
<dbReference type="FunFam" id="3.40.225.10:FF:000009">
    <property type="entry name" value="Class II aldolase/adducin N-terminal"/>
    <property type="match status" value="1"/>
</dbReference>
<dbReference type="PANTHER" id="PTHR10672">
    <property type="entry name" value="ADDUCIN"/>
    <property type="match status" value="1"/>
</dbReference>
<dbReference type="EMBL" id="BRPK01000016">
    <property type="protein sequence ID" value="GLB44282.1"/>
    <property type="molecule type" value="Genomic_DNA"/>
</dbReference>
<dbReference type="NCBIfam" id="NF004855">
    <property type="entry name" value="PRK06208.1"/>
    <property type="match status" value="1"/>
</dbReference>
<feature type="domain" description="Class II aldolase/adducin N-terminal" evidence="2">
    <location>
        <begin position="101"/>
        <end position="284"/>
    </location>
</feature>
<proteinExistence type="predicted"/>
<dbReference type="SUPFAM" id="SSF53639">
    <property type="entry name" value="AraD/HMP-PK domain-like"/>
    <property type="match status" value="1"/>
</dbReference>